<feature type="transmembrane region" description="Helical" evidence="5">
    <location>
        <begin position="51"/>
        <end position="71"/>
    </location>
</feature>
<dbReference type="SUPFAM" id="SSF103473">
    <property type="entry name" value="MFS general substrate transporter"/>
    <property type="match status" value="1"/>
</dbReference>
<dbReference type="PANTHER" id="PTHR23527">
    <property type="entry name" value="BLL3282 PROTEIN"/>
    <property type="match status" value="1"/>
</dbReference>
<name>A0ABS2KSV2_9NOCA</name>
<feature type="domain" description="Major facilitator superfamily (MFS) profile" evidence="6">
    <location>
        <begin position="14"/>
        <end position="396"/>
    </location>
</feature>
<evidence type="ECO:0000256" key="5">
    <source>
        <dbReference type="SAM" id="Phobius"/>
    </source>
</evidence>
<gene>
    <name evidence="7" type="ORF">JOE42_001766</name>
</gene>
<proteinExistence type="predicted"/>
<feature type="transmembrane region" description="Helical" evidence="5">
    <location>
        <begin position="288"/>
        <end position="321"/>
    </location>
</feature>
<dbReference type="PROSITE" id="PS50850">
    <property type="entry name" value="MFS"/>
    <property type="match status" value="1"/>
</dbReference>
<keyword evidence="4 5" id="KW-0472">Membrane</keyword>
<evidence type="ECO:0000256" key="2">
    <source>
        <dbReference type="ARBA" id="ARBA00022692"/>
    </source>
</evidence>
<evidence type="ECO:0000313" key="7">
    <source>
        <dbReference type="EMBL" id="MBM7415033.1"/>
    </source>
</evidence>
<reference evidence="7 8" key="1">
    <citation type="submission" date="2021-01" db="EMBL/GenBank/DDBJ databases">
        <title>Genomics of switchgrass bacterial isolates.</title>
        <authorList>
            <person name="Shade A."/>
        </authorList>
    </citation>
    <scope>NUCLEOTIDE SEQUENCE [LARGE SCALE GENOMIC DNA]</scope>
    <source>
        <strain evidence="7 8">PvP111</strain>
    </source>
</reference>
<evidence type="ECO:0000256" key="1">
    <source>
        <dbReference type="ARBA" id="ARBA00004651"/>
    </source>
</evidence>
<dbReference type="InterPro" id="IPR052952">
    <property type="entry name" value="MFS-Transporter"/>
</dbReference>
<feature type="transmembrane region" description="Helical" evidence="5">
    <location>
        <begin position="223"/>
        <end position="244"/>
    </location>
</feature>
<organism evidence="7 8">
    <name type="scientific">Rhodococcoides corynebacterioides</name>
    <dbReference type="NCBI Taxonomy" id="53972"/>
    <lineage>
        <taxon>Bacteria</taxon>
        <taxon>Bacillati</taxon>
        <taxon>Actinomycetota</taxon>
        <taxon>Actinomycetes</taxon>
        <taxon>Mycobacteriales</taxon>
        <taxon>Nocardiaceae</taxon>
        <taxon>Rhodococcoides</taxon>
    </lineage>
</organism>
<keyword evidence="2 5" id="KW-0812">Transmembrane</keyword>
<feature type="transmembrane region" description="Helical" evidence="5">
    <location>
        <begin position="170"/>
        <end position="192"/>
    </location>
</feature>
<keyword evidence="3 5" id="KW-1133">Transmembrane helix</keyword>
<dbReference type="InterPro" id="IPR011701">
    <property type="entry name" value="MFS"/>
</dbReference>
<dbReference type="InterPro" id="IPR020846">
    <property type="entry name" value="MFS_dom"/>
</dbReference>
<keyword evidence="8" id="KW-1185">Reference proteome</keyword>
<evidence type="ECO:0000313" key="8">
    <source>
        <dbReference type="Proteomes" id="UP000703038"/>
    </source>
</evidence>
<feature type="transmembrane region" description="Helical" evidence="5">
    <location>
        <begin position="371"/>
        <end position="391"/>
    </location>
</feature>
<dbReference type="InterPro" id="IPR036259">
    <property type="entry name" value="MFS_trans_sf"/>
</dbReference>
<accession>A0ABS2KSV2</accession>
<dbReference type="Pfam" id="PF07690">
    <property type="entry name" value="MFS_1"/>
    <property type="match status" value="1"/>
</dbReference>
<sequence length="401" mass="40973">MSRVQRYTTSTAGRWAMLVIGMLATASTALLLNGAAFLIPALRDQRGLSLASAGLVVAMPTAGIVLTLFAWGAVVDRVGERRSLIAGSVLTSVAAFCAAATESTVALAVFLLLGGMAAASVNSATGRVVVGWFPPHRRGLAMGIRQMSLPLGVALSALLIPGIARDHGVGTAMLLPAVASALSALACVVGVFDPPRPSRSAASSADLLANPYRGRRDLWRIHGASVALVVPQYVVWTFALVWLVDQRTWSPEAAGVLITVSQILGAGGRIAAGAVSDRVGSRLGPMRWVAVGVVVVMAALAIADALGLAASVVILVVASVATVSPNGLAFTAVAERAGPFWSGRALGAQNTSQFIAASAVPPAFGALITHTSYAVAFGASAAIALLAVPTIPREARDRLHQ</sequence>
<dbReference type="Gene3D" id="1.20.1250.20">
    <property type="entry name" value="MFS general substrate transporter like domains"/>
    <property type="match status" value="2"/>
</dbReference>
<protein>
    <submittedName>
        <fullName evidence="7">Sugar phosphate permease</fullName>
    </submittedName>
</protein>
<comment type="caution">
    <text evidence="7">The sequence shown here is derived from an EMBL/GenBank/DDBJ whole genome shotgun (WGS) entry which is preliminary data.</text>
</comment>
<feature type="transmembrane region" description="Helical" evidence="5">
    <location>
        <begin position="142"/>
        <end position="164"/>
    </location>
</feature>
<dbReference type="PANTHER" id="PTHR23527:SF1">
    <property type="entry name" value="BLL3282 PROTEIN"/>
    <property type="match status" value="1"/>
</dbReference>
<comment type="subcellular location">
    <subcellularLocation>
        <location evidence="1">Cell membrane</location>
        <topology evidence="1">Multi-pass membrane protein</topology>
    </subcellularLocation>
</comment>
<dbReference type="EMBL" id="JAFBBK010000001">
    <property type="protein sequence ID" value="MBM7415033.1"/>
    <property type="molecule type" value="Genomic_DNA"/>
</dbReference>
<dbReference type="Proteomes" id="UP000703038">
    <property type="component" value="Unassembled WGS sequence"/>
</dbReference>
<evidence type="ECO:0000259" key="6">
    <source>
        <dbReference type="PROSITE" id="PS50850"/>
    </source>
</evidence>
<dbReference type="RefSeq" id="WP_204867966.1">
    <property type="nucleotide sequence ID" value="NZ_JAFBBK010000001.1"/>
</dbReference>
<feature type="transmembrane region" description="Helical" evidence="5">
    <location>
        <begin position="256"/>
        <end position="276"/>
    </location>
</feature>
<feature type="transmembrane region" description="Helical" evidence="5">
    <location>
        <begin position="12"/>
        <end position="39"/>
    </location>
</feature>
<evidence type="ECO:0000256" key="3">
    <source>
        <dbReference type="ARBA" id="ARBA00022989"/>
    </source>
</evidence>
<evidence type="ECO:0000256" key="4">
    <source>
        <dbReference type="ARBA" id="ARBA00023136"/>
    </source>
</evidence>